<feature type="region of interest" description="Disordered" evidence="1">
    <location>
        <begin position="168"/>
        <end position="188"/>
    </location>
</feature>
<feature type="region of interest" description="Disordered" evidence="1">
    <location>
        <begin position="120"/>
        <end position="156"/>
    </location>
</feature>
<comment type="caution">
    <text evidence="3">The sequence shown here is derived from an EMBL/GenBank/DDBJ whole genome shotgun (WGS) entry which is preliminary data.</text>
</comment>
<organism evidence="3 4">
    <name type="scientific">Cucurbitaria berberidis CBS 394.84</name>
    <dbReference type="NCBI Taxonomy" id="1168544"/>
    <lineage>
        <taxon>Eukaryota</taxon>
        <taxon>Fungi</taxon>
        <taxon>Dikarya</taxon>
        <taxon>Ascomycota</taxon>
        <taxon>Pezizomycotina</taxon>
        <taxon>Dothideomycetes</taxon>
        <taxon>Pleosporomycetidae</taxon>
        <taxon>Pleosporales</taxon>
        <taxon>Pleosporineae</taxon>
        <taxon>Cucurbitariaceae</taxon>
        <taxon>Cucurbitaria</taxon>
    </lineage>
</organism>
<evidence type="ECO:0000256" key="1">
    <source>
        <dbReference type="SAM" id="MobiDB-lite"/>
    </source>
</evidence>
<evidence type="ECO:0000313" key="4">
    <source>
        <dbReference type="Proteomes" id="UP000800039"/>
    </source>
</evidence>
<feature type="region of interest" description="Disordered" evidence="1">
    <location>
        <begin position="276"/>
        <end position="296"/>
    </location>
</feature>
<dbReference type="AlphaFoldDB" id="A0A9P4L3F8"/>
<evidence type="ECO:0000313" key="3">
    <source>
        <dbReference type="EMBL" id="KAF1840335.1"/>
    </source>
</evidence>
<feature type="compositionally biased region" description="Basic and acidic residues" evidence="1">
    <location>
        <begin position="464"/>
        <end position="479"/>
    </location>
</feature>
<feature type="transmembrane region" description="Helical" evidence="2">
    <location>
        <begin position="247"/>
        <end position="269"/>
    </location>
</feature>
<accession>A0A9P4L3F8</accession>
<keyword evidence="2" id="KW-0812">Transmembrane</keyword>
<keyword evidence="2" id="KW-0472">Membrane</keyword>
<dbReference type="EMBL" id="ML976620">
    <property type="protein sequence ID" value="KAF1840335.1"/>
    <property type="molecule type" value="Genomic_DNA"/>
</dbReference>
<feature type="region of interest" description="Disordered" evidence="1">
    <location>
        <begin position="391"/>
        <end position="487"/>
    </location>
</feature>
<keyword evidence="4" id="KW-1185">Reference proteome</keyword>
<evidence type="ECO:0000256" key="2">
    <source>
        <dbReference type="SAM" id="Phobius"/>
    </source>
</evidence>
<dbReference type="GeneID" id="63854681"/>
<dbReference type="Proteomes" id="UP000800039">
    <property type="component" value="Unassembled WGS sequence"/>
</dbReference>
<feature type="compositionally biased region" description="Polar residues" evidence="1">
    <location>
        <begin position="422"/>
        <end position="439"/>
    </location>
</feature>
<reference evidence="3" key="1">
    <citation type="submission" date="2020-01" db="EMBL/GenBank/DDBJ databases">
        <authorList>
            <consortium name="DOE Joint Genome Institute"/>
            <person name="Haridas S."/>
            <person name="Albert R."/>
            <person name="Binder M."/>
            <person name="Bloem J."/>
            <person name="Labutti K."/>
            <person name="Salamov A."/>
            <person name="Andreopoulos B."/>
            <person name="Baker S.E."/>
            <person name="Barry K."/>
            <person name="Bills G."/>
            <person name="Bluhm B.H."/>
            <person name="Cannon C."/>
            <person name="Castanera R."/>
            <person name="Culley D.E."/>
            <person name="Daum C."/>
            <person name="Ezra D."/>
            <person name="Gonzalez J.B."/>
            <person name="Henrissat B."/>
            <person name="Kuo A."/>
            <person name="Liang C."/>
            <person name="Lipzen A."/>
            <person name="Lutzoni F."/>
            <person name="Magnuson J."/>
            <person name="Mondo S."/>
            <person name="Nolan M."/>
            <person name="Ohm R."/>
            <person name="Pangilinan J."/>
            <person name="Park H.-J."/>
            <person name="Ramirez L."/>
            <person name="Alfaro M."/>
            <person name="Sun H."/>
            <person name="Tritt A."/>
            <person name="Yoshinaga Y."/>
            <person name="Zwiers L.-H."/>
            <person name="Turgeon B.G."/>
            <person name="Goodwin S.B."/>
            <person name="Spatafora J.W."/>
            <person name="Crous P.W."/>
            <person name="Grigoriev I.V."/>
        </authorList>
    </citation>
    <scope>NUCLEOTIDE SEQUENCE</scope>
    <source>
        <strain evidence="3">CBS 394.84</strain>
    </source>
</reference>
<dbReference type="OrthoDB" id="3689813at2759"/>
<proteinExistence type="predicted"/>
<keyword evidence="2" id="KW-1133">Transmembrane helix</keyword>
<sequence>MLLFLLMFLGLSVAQQSCDPAKPPLNLPKCTGRCLVGEYKFLDGTCADNLKGFCYLSDGVRMYFDEYGKCLLTQCPDEQDRSRFIRLFKDQCESINRSWKDSDVPPEFVELLTKQLASSTNPSAVQTSSKAEPTSIFTTSSELPPPASSILLSSTPGEENFPTISWISASQEPSSANKDEKPTPTVMSNSQFQWPAVHRTTSEIVISSHRPENRPDSTLHIHTTVISTHAPTAATQNEPKQRVSTNVIAAAAGGGTGFLALAIGLVYILMRRRKRKQAKATTPDTWKPDRGLNAEPELDEGATVDRYSETGTGGAIGVPMNAELHGACSPMTDRYLNINSRDLTKSPDSMGGSYSRYYRQNTPLERNNGDTANRHHYSELGASAPAAIYSPTSPVSDMSASSTWHDPRVEPNHNGVGKAEMPSQSMKSPVSELSTTTPSARPEMTELHSEEFPNLASGLNDTSRTNKDESVELHSEHLGPRYAELGTGAHAVGSAAELG</sequence>
<feature type="compositionally biased region" description="Polar residues" evidence="1">
    <location>
        <begin position="120"/>
        <end position="139"/>
    </location>
</feature>
<feature type="compositionally biased region" description="Polar residues" evidence="1">
    <location>
        <begin position="391"/>
        <end position="404"/>
    </location>
</feature>
<dbReference type="RefSeq" id="XP_040782898.1">
    <property type="nucleotide sequence ID" value="XM_040937431.1"/>
</dbReference>
<protein>
    <submittedName>
        <fullName evidence="3">Uncharacterized protein</fullName>
    </submittedName>
</protein>
<name>A0A9P4L3F8_9PLEO</name>
<gene>
    <name evidence="3" type="ORF">K460DRAFT_410929</name>
</gene>